<feature type="active site" description="Nucleophile" evidence="13">
    <location>
        <position position="13"/>
    </location>
</feature>
<dbReference type="SFLD" id="SFLDG01129">
    <property type="entry name" value="C1.5:_HAD__Beta-PGM__Phosphata"/>
    <property type="match status" value="1"/>
</dbReference>
<protein>
    <recommendedName>
        <fullName evidence="6 13">Phosphoglycolate phosphatase</fullName>
        <shortName evidence="13">PGP</shortName>
        <shortName evidence="13">PGPase</shortName>
        <ecNumber evidence="6 13">3.1.3.18</ecNumber>
    </recommendedName>
</protein>
<evidence type="ECO:0000256" key="7">
    <source>
        <dbReference type="ARBA" id="ARBA00022567"/>
    </source>
</evidence>
<evidence type="ECO:0000256" key="13">
    <source>
        <dbReference type="HAMAP-Rule" id="MF_00495"/>
    </source>
</evidence>
<comment type="function">
    <text evidence="12 13">Specifically catalyzes the dephosphorylation of 2-phosphoglycolate. Is involved in the dissimilation of the intracellular 2-phosphoglycolate formed during the DNA repair of 3'-phosphoglycolate ends, a major class of DNA lesions induced by oxidative stress.</text>
</comment>
<dbReference type="GO" id="GO:0046295">
    <property type="term" value="P:glycolate biosynthetic process"/>
    <property type="evidence" value="ECO:0007669"/>
    <property type="project" value="UniProtKB-UniRule"/>
</dbReference>
<dbReference type="EC" id="3.1.3.18" evidence="6 13"/>
<feature type="binding site" evidence="13">
    <location>
        <position position="13"/>
    </location>
    <ligand>
        <name>Mg(2+)</name>
        <dbReference type="ChEBI" id="CHEBI:18420"/>
    </ligand>
</feature>
<sequence length="223" mass="23207">MSARFSVRAVLFDLDGTLADTAPDLGGALNRLRERRGLPALPISQLRPVASAGARGMLGAGLGMHPGDDDYETARAEFLTEYEAALDRDTRLFDGVAGCLASLAQCGLSWGIVTNKATRFTGPVVAGLGLDRLTSVVISGDTTPHAKPHPAPLFEACRRLGVAPREAVYVGDDLRDIEAARAAGMPAIAAAYGYLGATPDLDAWGADAVIATPLDLLSLLAPL</sequence>
<organism evidence="14 15">
    <name type="scientific">Methylibium petroleiphilum (strain ATCC BAA-1232 / LMG 22953 / PM1)</name>
    <dbReference type="NCBI Taxonomy" id="420662"/>
    <lineage>
        <taxon>Bacteria</taxon>
        <taxon>Pseudomonadati</taxon>
        <taxon>Pseudomonadota</taxon>
        <taxon>Betaproteobacteria</taxon>
        <taxon>Burkholderiales</taxon>
        <taxon>Sphaerotilaceae</taxon>
        <taxon>Methylibium</taxon>
    </lineage>
</organism>
<comment type="subunit">
    <text evidence="5">Homotrimer.</text>
</comment>
<dbReference type="PRINTS" id="PR00413">
    <property type="entry name" value="HADHALOGNASE"/>
</dbReference>
<dbReference type="SFLD" id="SFLDG01135">
    <property type="entry name" value="C1.5.6:_HAD__Beta-PGM__Phospha"/>
    <property type="match status" value="1"/>
</dbReference>
<evidence type="ECO:0000256" key="1">
    <source>
        <dbReference type="ARBA" id="ARBA00000830"/>
    </source>
</evidence>
<dbReference type="InterPro" id="IPR037512">
    <property type="entry name" value="PGPase_prok"/>
</dbReference>
<dbReference type="RefSeq" id="WP_011829828.1">
    <property type="nucleotide sequence ID" value="NC_008825.1"/>
</dbReference>
<dbReference type="HOGENOM" id="CLU_045011_19_1_4"/>
<comment type="similarity">
    <text evidence="4 13">Belongs to the HAD-like hydrolase superfamily. CbbY/CbbZ/Gph/YieH family.</text>
</comment>
<evidence type="ECO:0000313" key="15">
    <source>
        <dbReference type="Proteomes" id="UP000000366"/>
    </source>
</evidence>
<keyword evidence="8 13" id="KW-0479">Metal-binding</keyword>
<dbReference type="HAMAP" id="MF_00495">
    <property type="entry name" value="GPH_hydrolase_bact"/>
    <property type="match status" value="1"/>
</dbReference>
<dbReference type="eggNOG" id="COG0546">
    <property type="taxonomic scope" value="Bacteria"/>
</dbReference>
<dbReference type="GO" id="GO:0019253">
    <property type="term" value="P:reductive pentose-phosphate cycle"/>
    <property type="evidence" value="ECO:0007669"/>
    <property type="project" value="UniProtKB-UniRule"/>
</dbReference>
<dbReference type="GO" id="GO:0046872">
    <property type="term" value="F:metal ion binding"/>
    <property type="evidence" value="ECO:0007669"/>
    <property type="project" value="UniProtKB-KW"/>
</dbReference>
<evidence type="ECO:0000256" key="5">
    <source>
        <dbReference type="ARBA" id="ARBA00011233"/>
    </source>
</evidence>
<dbReference type="UniPathway" id="UPA00865">
    <property type="reaction ID" value="UER00834"/>
</dbReference>
<feature type="binding site" evidence="13">
    <location>
        <position position="172"/>
    </location>
    <ligand>
        <name>Mg(2+)</name>
        <dbReference type="ChEBI" id="CHEBI:18420"/>
    </ligand>
</feature>
<keyword evidence="11 13" id="KW-0119">Carbohydrate metabolism</keyword>
<dbReference type="Pfam" id="PF13419">
    <property type="entry name" value="HAD_2"/>
    <property type="match status" value="1"/>
</dbReference>
<dbReference type="NCBIfam" id="TIGR01549">
    <property type="entry name" value="HAD-SF-IA-v1"/>
    <property type="match status" value="1"/>
</dbReference>
<keyword evidence="9 13" id="KW-0378">Hydrolase</keyword>
<dbReference type="NCBIfam" id="TIGR01509">
    <property type="entry name" value="HAD-SF-IA-v3"/>
    <property type="match status" value="1"/>
</dbReference>
<proteinExistence type="inferred from homology"/>
<evidence type="ECO:0000256" key="4">
    <source>
        <dbReference type="ARBA" id="ARBA00006171"/>
    </source>
</evidence>
<dbReference type="EMBL" id="CP000555">
    <property type="protein sequence ID" value="ABM95191.1"/>
    <property type="molecule type" value="Genomic_DNA"/>
</dbReference>
<evidence type="ECO:0000256" key="9">
    <source>
        <dbReference type="ARBA" id="ARBA00022801"/>
    </source>
</evidence>
<dbReference type="SUPFAM" id="SSF56784">
    <property type="entry name" value="HAD-like"/>
    <property type="match status" value="1"/>
</dbReference>
<dbReference type="Gene3D" id="3.40.50.1000">
    <property type="entry name" value="HAD superfamily/HAD-like"/>
    <property type="match status" value="1"/>
</dbReference>
<feature type="binding site" evidence="13">
    <location>
        <position position="15"/>
    </location>
    <ligand>
        <name>Mg(2+)</name>
        <dbReference type="ChEBI" id="CHEBI:18420"/>
    </ligand>
</feature>
<keyword evidence="13" id="KW-0602">Photosynthesis</keyword>
<dbReference type="PANTHER" id="PTHR43434">
    <property type="entry name" value="PHOSPHOGLYCOLATE PHOSPHATASE"/>
    <property type="match status" value="1"/>
</dbReference>
<dbReference type="FunFam" id="3.40.50.1000:FF:000022">
    <property type="entry name" value="Phosphoglycolate phosphatase"/>
    <property type="match status" value="1"/>
</dbReference>
<reference evidence="14 15" key="1">
    <citation type="journal article" date="2007" name="J. Bacteriol.">
        <title>Whole-genome analysis of the methyl tert-butyl ether-degrading beta-proteobacterium Methylibium petroleiphilum PM1.</title>
        <authorList>
            <person name="Kane S.R."/>
            <person name="Chakicherla A.Y."/>
            <person name="Chain P.S.G."/>
            <person name="Schmidt R."/>
            <person name="Shin M.W."/>
            <person name="Legler T.C."/>
            <person name="Scow K.M."/>
            <person name="Larimer F.W."/>
            <person name="Lucas S.M."/>
            <person name="Richardson P.M."/>
            <person name="Hristova K.R."/>
        </authorList>
    </citation>
    <scope>NUCLEOTIDE SEQUENCE [LARGE SCALE GENOMIC DNA]</scope>
    <source>
        <strain evidence="15">ATCC BAA-1232 / LMG 22953 / PM1</strain>
    </source>
</reference>
<comment type="pathway">
    <text evidence="3 13">Organic acid metabolism; glycolate biosynthesis; glycolate from 2-phosphoglycolate: step 1/1.</text>
</comment>
<dbReference type="InterPro" id="IPR050155">
    <property type="entry name" value="HAD-like_hydrolase_sf"/>
</dbReference>
<dbReference type="InterPro" id="IPR036412">
    <property type="entry name" value="HAD-like_sf"/>
</dbReference>
<evidence type="ECO:0000256" key="12">
    <source>
        <dbReference type="ARBA" id="ARBA00059247"/>
    </source>
</evidence>
<dbReference type="InterPro" id="IPR006439">
    <property type="entry name" value="HAD-SF_hydro_IA"/>
</dbReference>
<evidence type="ECO:0000256" key="11">
    <source>
        <dbReference type="ARBA" id="ARBA00023277"/>
    </source>
</evidence>
<comment type="catalytic activity">
    <reaction evidence="1 13">
        <text>2-phosphoglycolate + H2O = glycolate + phosphate</text>
        <dbReference type="Rhea" id="RHEA:14369"/>
        <dbReference type="ChEBI" id="CHEBI:15377"/>
        <dbReference type="ChEBI" id="CHEBI:29805"/>
        <dbReference type="ChEBI" id="CHEBI:43474"/>
        <dbReference type="ChEBI" id="CHEBI:58033"/>
        <dbReference type="EC" id="3.1.3.18"/>
    </reaction>
</comment>
<gene>
    <name evidence="13" type="primary">cbbZ</name>
    <name evidence="13" type="synonym">gph</name>
    <name evidence="14" type="ordered locus">Mpe_A2235</name>
</gene>
<dbReference type="Gene3D" id="1.10.150.240">
    <property type="entry name" value="Putative phosphatase, domain 2"/>
    <property type="match status" value="1"/>
</dbReference>
<comment type="cofactor">
    <cofactor evidence="2 13">
        <name>Mg(2+)</name>
        <dbReference type="ChEBI" id="CHEBI:18420"/>
    </cofactor>
</comment>
<accession>A2SI02</accession>
<dbReference type="GO" id="GO:0005829">
    <property type="term" value="C:cytosol"/>
    <property type="evidence" value="ECO:0007669"/>
    <property type="project" value="TreeGrafter"/>
</dbReference>
<keyword evidence="10 13" id="KW-0460">Magnesium</keyword>
<dbReference type="PANTHER" id="PTHR43434:SF23">
    <property type="entry name" value="PHOSPHOGLYCOLATE PHOSPHATASE"/>
    <property type="match status" value="1"/>
</dbReference>
<keyword evidence="15" id="KW-1185">Reference proteome</keyword>
<dbReference type="GO" id="GO:0006281">
    <property type="term" value="P:DNA repair"/>
    <property type="evidence" value="ECO:0007669"/>
    <property type="project" value="TreeGrafter"/>
</dbReference>
<dbReference type="GO" id="GO:0008967">
    <property type="term" value="F:phosphoglycolate phosphatase activity"/>
    <property type="evidence" value="ECO:0007669"/>
    <property type="project" value="UniProtKB-UniRule"/>
</dbReference>
<name>A2SI02_METPP</name>
<evidence type="ECO:0000256" key="3">
    <source>
        <dbReference type="ARBA" id="ARBA00004818"/>
    </source>
</evidence>
<dbReference type="AlphaFoldDB" id="A2SI02"/>
<dbReference type="InterPro" id="IPR023198">
    <property type="entry name" value="PGP-like_dom2"/>
</dbReference>
<evidence type="ECO:0000256" key="8">
    <source>
        <dbReference type="ARBA" id="ARBA00022723"/>
    </source>
</evidence>
<dbReference type="InterPro" id="IPR023214">
    <property type="entry name" value="HAD_sf"/>
</dbReference>
<keyword evidence="7 13" id="KW-0113">Calvin cycle</keyword>
<dbReference type="STRING" id="420662.Mpe_A2235"/>
<dbReference type="InterPro" id="IPR041492">
    <property type="entry name" value="HAD_2"/>
</dbReference>
<dbReference type="Proteomes" id="UP000000366">
    <property type="component" value="Chromosome"/>
</dbReference>
<dbReference type="SFLD" id="SFLDS00003">
    <property type="entry name" value="Haloacid_Dehalogenase"/>
    <property type="match status" value="1"/>
</dbReference>
<dbReference type="KEGG" id="mpt:Mpe_A2235"/>
<evidence type="ECO:0000313" key="14">
    <source>
        <dbReference type="EMBL" id="ABM95191.1"/>
    </source>
</evidence>
<evidence type="ECO:0000256" key="10">
    <source>
        <dbReference type="ARBA" id="ARBA00022842"/>
    </source>
</evidence>
<evidence type="ECO:0000256" key="2">
    <source>
        <dbReference type="ARBA" id="ARBA00001946"/>
    </source>
</evidence>
<evidence type="ECO:0000256" key="6">
    <source>
        <dbReference type="ARBA" id="ARBA00013078"/>
    </source>
</evidence>